<protein>
    <submittedName>
        <fullName evidence="3">Uncharacterized protein</fullName>
    </submittedName>
</protein>
<gene>
    <name evidence="3" type="ORF">SNE40_010153</name>
</gene>
<feature type="region of interest" description="Disordered" evidence="1">
    <location>
        <begin position="59"/>
        <end position="79"/>
    </location>
</feature>
<evidence type="ECO:0000256" key="1">
    <source>
        <dbReference type="SAM" id="MobiDB-lite"/>
    </source>
</evidence>
<reference evidence="3 4" key="1">
    <citation type="submission" date="2024-01" db="EMBL/GenBank/DDBJ databases">
        <title>The genome of the rayed Mediterranean limpet Patella caerulea (Linnaeus, 1758).</title>
        <authorList>
            <person name="Anh-Thu Weber A."/>
            <person name="Halstead-Nussloch G."/>
        </authorList>
    </citation>
    <scope>NUCLEOTIDE SEQUENCE [LARGE SCALE GENOMIC DNA]</scope>
    <source>
        <strain evidence="3">AATW-2023a</strain>
        <tissue evidence="3">Whole specimen</tissue>
    </source>
</reference>
<name>A0AAN8K0D3_PATCE</name>
<accession>A0AAN8K0D3</accession>
<organism evidence="3 4">
    <name type="scientific">Patella caerulea</name>
    <name type="common">Rayed Mediterranean limpet</name>
    <dbReference type="NCBI Taxonomy" id="87958"/>
    <lineage>
        <taxon>Eukaryota</taxon>
        <taxon>Metazoa</taxon>
        <taxon>Spiralia</taxon>
        <taxon>Lophotrochozoa</taxon>
        <taxon>Mollusca</taxon>
        <taxon>Gastropoda</taxon>
        <taxon>Patellogastropoda</taxon>
        <taxon>Patelloidea</taxon>
        <taxon>Patellidae</taxon>
        <taxon>Patella</taxon>
    </lineage>
</organism>
<keyword evidence="2" id="KW-0732">Signal</keyword>
<feature type="compositionally biased region" description="Low complexity" evidence="1">
    <location>
        <begin position="59"/>
        <end position="69"/>
    </location>
</feature>
<proteinExistence type="predicted"/>
<dbReference type="Proteomes" id="UP001347796">
    <property type="component" value="Unassembled WGS sequence"/>
</dbReference>
<keyword evidence="4" id="KW-1185">Reference proteome</keyword>
<sequence length="111" mass="11835">MKVSERKNTILLVVYVLFDLHVTLAADPTASIPPPSLGASIASDVSTTRPTILPVTVTTTPSTVTTESTNPKSYVHNYPPPTVSIPSTSIINTQPPTKIKVQCPLQLQANL</sequence>
<evidence type="ECO:0000256" key="2">
    <source>
        <dbReference type="SAM" id="SignalP"/>
    </source>
</evidence>
<feature type="chain" id="PRO_5042948642" evidence="2">
    <location>
        <begin position="26"/>
        <end position="111"/>
    </location>
</feature>
<comment type="caution">
    <text evidence="3">The sequence shown here is derived from an EMBL/GenBank/DDBJ whole genome shotgun (WGS) entry which is preliminary data.</text>
</comment>
<feature type="signal peptide" evidence="2">
    <location>
        <begin position="1"/>
        <end position="25"/>
    </location>
</feature>
<evidence type="ECO:0000313" key="3">
    <source>
        <dbReference type="EMBL" id="KAK6182468.1"/>
    </source>
</evidence>
<dbReference type="EMBL" id="JAZGQO010000007">
    <property type="protein sequence ID" value="KAK6182468.1"/>
    <property type="molecule type" value="Genomic_DNA"/>
</dbReference>
<evidence type="ECO:0000313" key="4">
    <source>
        <dbReference type="Proteomes" id="UP001347796"/>
    </source>
</evidence>
<dbReference type="AlphaFoldDB" id="A0AAN8K0D3"/>